<dbReference type="PANTHER" id="PTHR30419:SF28">
    <property type="entry name" value="HTH-TYPE TRANSCRIPTIONAL REGULATOR BSDA"/>
    <property type="match status" value="1"/>
</dbReference>
<dbReference type="Pfam" id="PF00126">
    <property type="entry name" value="HTH_1"/>
    <property type="match status" value="1"/>
</dbReference>
<comment type="caution">
    <text evidence="6">The sequence shown here is derived from an EMBL/GenBank/DDBJ whole genome shotgun (WGS) entry which is preliminary data.</text>
</comment>
<dbReference type="AlphaFoldDB" id="A0A971M2X7"/>
<dbReference type="PANTHER" id="PTHR30419">
    <property type="entry name" value="HTH-TYPE TRANSCRIPTIONAL REGULATOR YBHD"/>
    <property type="match status" value="1"/>
</dbReference>
<dbReference type="SUPFAM" id="SSF53850">
    <property type="entry name" value="Periplasmic binding protein-like II"/>
    <property type="match status" value="1"/>
</dbReference>
<evidence type="ECO:0000313" key="7">
    <source>
        <dbReference type="Proteomes" id="UP000777265"/>
    </source>
</evidence>
<dbReference type="InterPro" id="IPR036388">
    <property type="entry name" value="WH-like_DNA-bd_sf"/>
</dbReference>
<evidence type="ECO:0000313" key="6">
    <source>
        <dbReference type="EMBL" id="NLW34166.1"/>
    </source>
</evidence>
<keyword evidence="4" id="KW-0804">Transcription</keyword>
<evidence type="ECO:0000256" key="4">
    <source>
        <dbReference type="ARBA" id="ARBA00023163"/>
    </source>
</evidence>
<dbReference type="EMBL" id="JAAYEE010000028">
    <property type="protein sequence ID" value="NLW34166.1"/>
    <property type="molecule type" value="Genomic_DNA"/>
</dbReference>
<dbReference type="InterPro" id="IPR036390">
    <property type="entry name" value="WH_DNA-bd_sf"/>
</dbReference>
<gene>
    <name evidence="6" type="ORF">GXY80_01605</name>
</gene>
<sequence>MYSFSFTSLLVFYEAVKAKSLSKAAKRLFMTQPGVSHHVAQLEAQTGNQLLYRQKGRFELTKEGKILFKQAERFHRAVRDTEDTIQNMRSDGRPILRIGTTVSYSQILMPSLLGSLQKSSPQIMIKLDAGSSQEMLETVLSGKNDICIVANPGASRKLYSFPIVGEELVLITAKEHPLSGRQTISLGEIADYPFIIREEGSATRRAILAAFAAKSITPWVLIEAKSTDFIKEWVSQGKGVSILIARSVTEEEKKVLTVVRLKNPLYLEITALCLSTRKYSPLTQTFLEHLRKWQHPSPDGYLRLGPNGETA</sequence>
<dbReference type="GO" id="GO:0005829">
    <property type="term" value="C:cytosol"/>
    <property type="evidence" value="ECO:0007669"/>
    <property type="project" value="TreeGrafter"/>
</dbReference>
<proteinExistence type="inferred from homology"/>
<dbReference type="PROSITE" id="PS50931">
    <property type="entry name" value="HTH_LYSR"/>
    <property type="match status" value="1"/>
</dbReference>
<keyword evidence="3" id="KW-0238">DNA-binding</keyword>
<dbReference type="GO" id="GO:0003700">
    <property type="term" value="F:DNA-binding transcription factor activity"/>
    <property type="evidence" value="ECO:0007669"/>
    <property type="project" value="InterPro"/>
</dbReference>
<dbReference type="GO" id="GO:0003677">
    <property type="term" value="F:DNA binding"/>
    <property type="evidence" value="ECO:0007669"/>
    <property type="project" value="UniProtKB-KW"/>
</dbReference>
<dbReference type="Pfam" id="PF03466">
    <property type="entry name" value="LysR_substrate"/>
    <property type="match status" value="1"/>
</dbReference>
<comment type="similarity">
    <text evidence="1">Belongs to the LysR transcriptional regulatory family.</text>
</comment>
<name>A0A971M2X7_9BACT</name>
<dbReference type="InterPro" id="IPR050950">
    <property type="entry name" value="HTH-type_LysR_regulators"/>
</dbReference>
<evidence type="ECO:0000256" key="1">
    <source>
        <dbReference type="ARBA" id="ARBA00009437"/>
    </source>
</evidence>
<dbReference type="SUPFAM" id="SSF46785">
    <property type="entry name" value="Winged helix' DNA-binding domain"/>
    <property type="match status" value="1"/>
</dbReference>
<dbReference type="CDD" id="cd05466">
    <property type="entry name" value="PBP2_LTTR_substrate"/>
    <property type="match status" value="1"/>
</dbReference>
<dbReference type="InterPro" id="IPR005119">
    <property type="entry name" value="LysR_subst-bd"/>
</dbReference>
<keyword evidence="2" id="KW-0805">Transcription regulation</keyword>
<evidence type="ECO:0000256" key="3">
    <source>
        <dbReference type="ARBA" id="ARBA00023125"/>
    </source>
</evidence>
<accession>A0A971M2X7</accession>
<dbReference type="InterPro" id="IPR000847">
    <property type="entry name" value="LysR_HTH_N"/>
</dbReference>
<dbReference type="PRINTS" id="PR00039">
    <property type="entry name" value="HTHLYSR"/>
</dbReference>
<dbReference type="Proteomes" id="UP000777265">
    <property type="component" value="Unassembled WGS sequence"/>
</dbReference>
<evidence type="ECO:0000259" key="5">
    <source>
        <dbReference type="PROSITE" id="PS50931"/>
    </source>
</evidence>
<reference evidence="6" key="2">
    <citation type="submission" date="2020-01" db="EMBL/GenBank/DDBJ databases">
        <authorList>
            <person name="Campanaro S."/>
        </authorList>
    </citation>
    <scope>NUCLEOTIDE SEQUENCE</scope>
    <source>
        <strain evidence="6">AS06rmzACSIP_7</strain>
    </source>
</reference>
<organism evidence="6 7">
    <name type="scientific">Syntrophorhabdus aromaticivorans</name>
    <dbReference type="NCBI Taxonomy" id="328301"/>
    <lineage>
        <taxon>Bacteria</taxon>
        <taxon>Pseudomonadati</taxon>
        <taxon>Thermodesulfobacteriota</taxon>
        <taxon>Syntrophorhabdia</taxon>
        <taxon>Syntrophorhabdales</taxon>
        <taxon>Syntrophorhabdaceae</taxon>
        <taxon>Syntrophorhabdus</taxon>
    </lineage>
</organism>
<feature type="domain" description="HTH lysR-type" evidence="5">
    <location>
        <begin position="4"/>
        <end position="61"/>
    </location>
</feature>
<protein>
    <submittedName>
        <fullName evidence="6">LysR family transcriptional regulator</fullName>
    </submittedName>
</protein>
<reference evidence="6" key="1">
    <citation type="journal article" date="2020" name="Biotechnol. Biofuels">
        <title>New insights from the biogas microbiome by comprehensive genome-resolved metagenomics of nearly 1600 species originating from multiple anaerobic digesters.</title>
        <authorList>
            <person name="Campanaro S."/>
            <person name="Treu L."/>
            <person name="Rodriguez-R L.M."/>
            <person name="Kovalovszki A."/>
            <person name="Ziels R.M."/>
            <person name="Maus I."/>
            <person name="Zhu X."/>
            <person name="Kougias P.G."/>
            <person name="Basile A."/>
            <person name="Luo G."/>
            <person name="Schluter A."/>
            <person name="Konstantinidis K.T."/>
            <person name="Angelidaki I."/>
        </authorList>
    </citation>
    <scope>NUCLEOTIDE SEQUENCE</scope>
    <source>
        <strain evidence="6">AS06rmzACSIP_7</strain>
    </source>
</reference>
<dbReference type="Gene3D" id="3.40.190.290">
    <property type="match status" value="1"/>
</dbReference>
<evidence type="ECO:0000256" key="2">
    <source>
        <dbReference type="ARBA" id="ARBA00023015"/>
    </source>
</evidence>
<dbReference type="Gene3D" id="1.10.10.10">
    <property type="entry name" value="Winged helix-like DNA-binding domain superfamily/Winged helix DNA-binding domain"/>
    <property type="match status" value="1"/>
</dbReference>